<keyword evidence="3" id="KW-1185">Reference proteome</keyword>
<name>A0A0B1S138_OESDE</name>
<feature type="region of interest" description="Disordered" evidence="1">
    <location>
        <begin position="87"/>
        <end position="110"/>
    </location>
</feature>
<dbReference type="AlphaFoldDB" id="A0A0B1S138"/>
<dbReference type="Proteomes" id="UP000053660">
    <property type="component" value="Unassembled WGS sequence"/>
</dbReference>
<evidence type="ECO:0000313" key="3">
    <source>
        <dbReference type="Proteomes" id="UP000053660"/>
    </source>
</evidence>
<evidence type="ECO:0000313" key="2">
    <source>
        <dbReference type="EMBL" id="KHJ77187.1"/>
    </source>
</evidence>
<proteinExistence type="predicted"/>
<accession>A0A0B1S138</accession>
<gene>
    <name evidence="2" type="ORF">OESDEN_23193</name>
</gene>
<feature type="region of interest" description="Disordered" evidence="1">
    <location>
        <begin position="1"/>
        <end position="27"/>
    </location>
</feature>
<protein>
    <submittedName>
        <fullName evidence="2">Uncharacterized protein</fullName>
    </submittedName>
</protein>
<organism evidence="2 3">
    <name type="scientific">Oesophagostomum dentatum</name>
    <name type="common">Nodular worm</name>
    <dbReference type="NCBI Taxonomy" id="61180"/>
    <lineage>
        <taxon>Eukaryota</taxon>
        <taxon>Metazoa</taxon>
        <taxon>Ecdysozoa</taxon>
        <taxon>Nematoda</taxon>
        <taxon>Chromadorea</taxon>
        <taxon>Rhabditida</taxon>
        <taxon>Rhabditina</taxon>
        <taxon>Rhabditomorpha</taxon>
        <taxon>Strongyloidea</taxon>
        <taxon>Strongylidae</taxon>
        <taxon>Oesophagostomum</taxon>
    </lineage>
</organism>
<dbReference type="EMBL" id="KN611011">
    <property type="protein sequence ID" value="KHJ77187.1"/>
    <property type="molecule type" value="Genomic_DNA"/>
</dbReference>
<dbReference type="OrthoDB" id="270970at2759"/>
<sequence>MERRSAQRKDLRRSGKNRELEQRRSRDHPQIVCAQRFSPVAGNLLEAFQRRREVPSDLEPPPLRDCYSGTDPLLQSSLVEAFTFADASPDRAPPVPMHRRNGTIGRQNPSSRIYDNVDCIDYGEDGWNNKPQVGSNFWNTYIHSLLGYHI</sequence>
<evidence type="ECO:0000256" key="1">
    <source>
        <dbReference type="SAM" id="MobiDB-lite"/>
    </source>
</evidence>
<reference evidence="2 3" key="1">
    <citation type="submission" date="2014-03" db="EMBL/GenBank/DDBJ databases">
        <title>Draft genome of the hookworm Oesophagostomum dentatum.</title>
        <authorList>
            <person name="Mitreva M."/>
        </authorList>
    </citation>
    <scope>NUCLEOTIDE SEQUENCE [LARGE SCALE GENOMIC DNA]</scope>
    <source>
        <strain evidence="2 3">OD-Hann</strain>
    </source>
</reference>